<evidence type="ECO:0000313" key="3">
    <source>
        <dbReference type="EMBL" id="RNE97332.1"/>
    </source>
</evidence>
<evidence type="ECO:0000259" key="2">
    <source>
        <dbReference type="Pfam" id="PF08378"/>
    </source>
</evidence>
<keyword evidence="1" id="KW-0812">Transmembrane</keyword>
<proteinExistence type="predicted"/>
<keyword evidence="1" id="KW-0472">Membrane</keyword>
<dbReference type="Proteomes" id="UP000283634">
    <property type="component" value="Unassembled WGS sequence"/>
</dbReference>
<feature type="domain" description="NERD" evidence="2">
    <location>
        <begin position="65"/>
        <end position="164"/>
    </location>
</feature>
<dbReference type="GeneID" id="40333320"/>
<evidence type="ECO:0000256" key="1">
    <source>
        <dbReference type="SAM" id="Phobius"/>
    </source>
</evidence>
<dbReference type="AlphaFoldDB" id="A0A3R7R7J3"/>
<sequence>MWKFAVDVAYWLPTVLMALFTLLVVLVAIGLSKGFFRVSLSSLAWRRILSLAGMSFRQRQLLASMQAEELVEAALRAAGWKHVFLRRRVRVQRLGHNREIDVVAVGPVVLVVEVKHWRGQVWSNGPRWFQCPNNTRRALEFEDIQEDNLVKAAALRRFIENDKRIPLSDYYMLKTNSSLNAEGVMEDKSREQGTWYTDRRVHKQCGELVVPVVVFTNPAVILDPSTVKKKECVFDLSSFQSFAAQLMHDMRGPLSVDRPWGRLAQVLCSVFSGSAKRPLALSTMEEERVAAAVETMRTWDMIYLHSGRLIHGDVTELCLPSINRQIERKHVLDVEVCWFDGVVGFLRSLWEGTSGTVRVRLGATQRLVMRRDEIVIPITRRNLKHMKANDRLVVKMAGSRDTETVALADIYRMRFSHHMED</sequence>
<dbReference type="Pfam" id="PF08378">
    <property type="entry name" value="NERD"/>
    <property type="match status" value="1"/>
</dbReference>
<dbReference type="PANTHER" id="PTHR35287">
    <property type="entry name" value="SI:ZFOS-911D5.4"/>
    <property type="match status" value="1"/>
</dbReference>
<dbReference type="SUPFAM" id="SSF52980">
    <property type="entry name" value="Restriction endonuclease-like"/>
    <property type="match status" value="1"/>
</dbReference>
<dbReference type="InterPro" id="IPR011528">
    <property type="entry name" value="NERD"/>
</dbReference>
<dbReference type="GO" id="GO:0006281">
    <property type="term" value="P:DNA repair"/>
    <property type="evidence" value="ECO:0007669"/>
    <property type="project" value="UniProtKB-ARBA"/>
</dbReference>
<dbReference type="OrthoDB" id="242653at2759"/>
<comment type="caution">
    <text evidence="3">The sequence shown here is derived from an EMBL/GenBank/DDBJ whole genome shotgun (WGS) entry which is preliminary data.</text>
</comment>
<organism evidence="3 4">
    <name type="scientific">Trypanosoma rangeli</name>
    <dbReference type="NCBI Taxonomy" id="5698"/>
    <lineage>
        <taxon>Eukaryota</taxon>
        <taxon>Discoba</taxon>
        <taxon>Euglenozoa</taxon>
        <taxon>Kinetoplastea</taxon>
        <taxon>Metakinetoplastina</taxon>
        <taxon>Trypanosomatida</taxon>
        <taxon>Trypanosomatidae</taxon>
        <taxon>Trypanosoma</taxon>
        <taxon>Herpetosoma</taxon>
    </lineage>
</organism>
<accession>A0A3R7R7J3</accession>
<dbReference type="OMA" id="NVRWNRG"/>
<keyword evidence="1" id="KW-1133">Transmembrane helix</keyword>
<feature type="transmembrane region" description="Helical" evidence="1">
    <location>
        <begin position="12"/>
        <end position="36"/>
    </location>
</feature>
<protein>
    <recommendedName>
        <fullName evidence="2">NERD domain-containing protein</fullName>
    </recommendedName>
</protein>
<dbReference type="RefSeq" id="XP_029234072.1">
    <property type="nucleotide sequence ID" value="XM_029386074.1"/>
</dbReference>
<dbReference type="PANTHER" id="PTHR35287:SF1">
    <property type="entry name" value="SI:ZFOS-911D5.4"/>
    <property type="match status" value="1"/>
</dbReference>
<evidence type="ECO:0000313" key="4">
    <source>
        <dbReference type="Proteomes" id="UP000283634"/>
    </source>
</evidence>
<dbReference type="EMBL" id="MKGL01000574">
    <property type="protein sequence ID" value="RNE97332.1"/>
    <property type="molecule type" value="Genomic_DNA"/>
</dbReference>
<reference evidence="3 4" key="1">
    <citation type="journal article" date="2018" name="BMC Genomics">
        <title>Genomic comparison of Trypanosoma conorhini and Trypanosoma rangeli to Trypanosoma cruzi strains of high and low virulence.</title>
        <authorList>
            <person name="Bradwell K.R."/>
            <person name="Koparde V.N."/>
            <person name="Matveyev A.V."/>
            <person name="Serrano M.G."/>
            <person name="Alves J.M."/>
            <person name="Parikh H."/>
            <person name="Huang B."/>
            <person name="Lee V."/>
            <person name="Espinosa-Alvarez O."/>
            <person name="Ortiz P.A."/>
            <person name="Costa-Martins A.G."/>
            <person name="Teixeira M.M."/>
            <person name="Buck G.A."/>
        </authorList>
    </citation>
    <scope>NUCLEOTIDE SEQUENCE [LARGE SCALE GENOMIC DNA]</scope>
    <source>
        <strain evidence="3 4">AM80</strain>
    </source>
</reference>
<name>A0A3R7R7J3_TRYRA</name>
<gene>
    <name evidence="3" type="ORF">TraAM80_09387</name>
</gene>
<keyword evidence="4" id="KW-1185">Reference proteome</keyword>
<dbReference type="InterPro" id="IPR011335">
    <property type="entry name" value="Restrct_endonuc-II-like"/>
</dbReference>